<dbReference type="AlphaFoldDB" id="A0A1E3QXG5"/>
<dbReference type="RefSeq" id="XP_018987562.1">
    <property type="nucleotide sequence ID" value="XM_019127328.1"/>
</dbReference>
<gene>
    <name evidence="2" type="ORF">BABINDRAFT_158871</name>
</gene>
<keyword evidence="1" id="KW-0732">Signal</keyword>
<accession>A0A1E3QXG5</accession>
<sequence length="124" mass="13703">MIRHCRLNPAKCLTILLAVGLVNAINEKGVGSEYTTSKRKFKTTGQLPLTTYFLPVEPTWIWVTEIAANGAPMAVIPKMFTQSYREPYKIARAVETGSIGLGSHSYHGIVGEIREYSTVFGVEL</sequence>
<evidence type="ECO:0000313" key="2">
    <source>
        <dbReference type="EMBL" id="ODQ82234.1"/>
    </source>
</evidence>
<dbReference type="EMBL" id="KV454426">
    <property type="protein sequence ID" value="ODQ82234.1"/>
    <property type="molecule type" value="Genomic_DNA"/>
</dbReference>
<feature type="signal peptide" evidence="1">
    <location>
        <begin position="1"/>
        <end position="24"/>
    </location>
</feature>
<keyword evidence="3" id="KW-1185">Reference proteome</keyword>
<dbReference type="GeneID" id="30145181"/>
<dbReference type="GO" id="GO:0031505">
    <property type="term" value="P:fungal-type cell wall organization"/>
    <property type="evidence" value="ECO:0007669"/>
    <property type="project" value="InterPro"/>
</dbReference>
<proteinExistence type="predicted"/>
<feature type="chain" id="PRO_5009134443" evidence="1">
    <location>
        <begin position="25"/>
        <end position="124"/>
    </location>
</feature>
<dbReference type="Pfam" id="PF17056">
    <property type="entry name" value="KRE1"/>
    <property type="match status" value="1"/>
</dbReference>
<dbReference type="Proteomes" id="UP000094336">
    <property type="component" value="Unassembled WGS sequence"/>
</dbReference>
<evidence type="ECO:0000313" key="3">
    <source>
        <dbReference type="Proteomes" id="UP000094336"/>
    </source>
</evidence>
<organism evidence="2 3">
    <name type="scientific">Babjeviella inositovora NRRL Y-12698</name>
    <dbReference type="NCBI Taxonomy" id="984486"/>
    <lineage>
        <taxon>Eukaryota</taxon>
        <taxon>Fungi</taxon>
        <taxon>Dikarya</taxon>
        <taxon>Ascomycota</taxon>
        <taxon>Saccharomycotina</taxon>
        <taxon>Pichiomycetes</taxon>
        <taxon>Serinales incertae sedis</taxon>
        <taxon>Babjeviella</taxon>
    </lineage>
</organism>
<dbReference type="InterPro" id="IPR031452">
    <property type="entry name" value="Kre1"/>
</dbReference>
<reference evidence="3" key="1">
    <citation type="submission" date="2016-05" db="EMBL/GenBank/DDBJ databases">
        <title>Comparative genomics of biotechnologically important yeasts.</title>
        <authorList>
            <consortium name="DOE Joint Genome Institute"/>
            <person name="Riley R."/>
            <person name="Haridas S."/>
            <person name="Wolfe K.H."/>
            <person name="Lopes M.R."/>
            <person name="Hittinger C.T."/>
            <person name="Goker M."/>
            <person name="Salamov A."/>
            <person name="Wisecaver J."/>
            <person name="Long T.M."/>
            <person name="Aerts A.L."/>
            <person name="Barry K."/>
            <person name="Choi C."/>
            <person name="Clum A."/>
            <person name="Coughlan A.Y."/>
            <person name="Deshpande S."/>
            <person name="Douglass A.P."/>
            <person name="Hanson S.J."/>
            <person name="Klenk H.-P."/>
            <person name="Labutti K."/>
            <person name="Lapidus A."/>
            <person name="Lindquist E."/>
            <person name="Lipzen A."/>
            <person name="Meier-Kolthoff J.P."/>
            <person name="Ohm R.A."/>
            <person name="Otillar R.P."/>
            <person name="Pangilinan J."/>
            <person name="Peng Y."/>
            <person name="Rokas A."/>
            <person name="Rosa C.A."/>
            <person name="Scheuner C."/>
            <person name="Sibirny A.A."/>
            <person name="Slot J.C."/>
            <person name="Stielow J.B."/>
            <person name="Sun H."/>
            <person name="Kurtzman C.P."/>
            <person name="Blackwell M."/>
            <person name="Grigoriev I.V."/>
            <person name="Jeffries T.W."/>
        </authorList>
    </citation>
    <scope>NUCLEOTIDE SEQUENCE [LARGE SCALE GENOMIC DNA]</scope>
    <source>
        <strain evidence="3">NRRL Y-12698</strain>
    </source>
</reference>
<evidence type="ECO:0000256" key="1">
    <source>
        <dbReference type="SAM" id="SignalP"/>
    </source>
</evidence>
<protein>
    <submittedName>
        <fullName evidence="2">Uncharacterized protein</fullName>
    </submittedName>
</protein>
<name>A0A1E3QXG5_9ASCO</name>